<accession>A0A1W6MX80</accession>
<organism evidence="1 2">
    <name type="scientific">Methylocystis bryophila</name>
    <dbReference type="NCBI Taxonomy" id="655015"/>
    <lineage>
        <taxon>Bacteria</taxon>
        <taxon>Pseudomonadati</taxon>
        <taxon>Pseudomonadota</taxon>
        <taxon>Alphaproteobacteria</taxon>
        <taxon>Hyphomicrobiales</taxon>
        <taxon>Methylocystaceae</taxon>
        <taxon>Methylocystis</taxon>
    </lineage>
</organism>
<name>A0A1W6MX80_9HYPH</name>
<dbReference type="SUPFAM" id="SSF55846">
    <property type="entry name" value="N-acetylmuramoyl-L-alanine amidase-like"/>
    <property type="match status" value="1"/>
</dbReference>
<dbReference type="AlphaFoldDB" id="A0A1W6MX80"/>
<dbReference type="GO" id="GO:0008745">
    <property type="term" value="F:N-acetylmuramoyl-L-alanine amidase activity"/>
    <property type="evidence" value="ECO:0007669"/>
    <property type="project" value="InterPro"/>
</dbReference>
<evidence type="ECO:0000313" key="1">
    <source>
        <dbReference type="EMBL" id="ARN82156.1"/>
    </source>
</evidence>
<dbReference type="OrthoDB" id="66275at2"/>
<dbReference type="STRING" id="655015.B1812_14895"/>
<dbReference type="Proteomes" id="UP000193978">
    <property type="component" value="Chromosome"/>
</dbReference>
<dbReference type="Gene3D" id="3.40.80.10">
    <property type="entry name" value="Peptidoglycan recognition protein-like"/>
    <property type="match status" value="1"/>
</dbReference>
<sequence length="214" mass="23371">MTTVDPYVKEAGPYPVSFVKCPFYAVPVRLDAPRAGVLHTTEGGFVGSEGVFVRHWAPHFILGLDRGEIKIHQLVPLGYIGASLEAHNDLALVQIEMVAFSQTTPWLPDAKTLDALAHLMVALDRDYGIPLSHPWPDDDWPRAGGNPHRNSGKLGHVAGWFGHGDVPNNSHWDPGHLKWSEVFAYAERIKAALPARVAKSFAPPSACDLPLGHV</sequence>
<reference evidence="1 2" key="1">
    <citation type="submission" date="2017-02" db="EMBL/GenBank/DDBJ databases">
        <authorList>
            <person name="Peterson S.W."/>
        </authorList>
    </citation>
    <scope>NUCLEOTIDE SEQUENCE [LARGE SCALE GENOMIC DNA]</scope>
    <source>
        <strain evidence="1 2">S285</strain>
    </source>
</reference>
<keyword evidence="2" id="KW-1185">Reference proteome</keyword>
<dbReference type="RefSeq" id="WP_085772278.1">
    <property type="nucleotide sequence ID" value="NZ_AP027149.1"/>
</dbReference>
<dbReference type="GO" id="GO:0009253">
    <property type="term" value="P:peptidoglycan catabolic process"/>
    <property type="evidence" value="ECO:0007669"/>
    <property type="project" value="InterPro"/>
</dbReference>
<protein>
    <submittedName>
        <fullName evidence="1">Uncharacterized protein</fullName>
    </submittedName>
</protein>
<dbReference type="KEGG" id="mbry:B1812_14895"/>
<evidence type="ECO:0000313" key="2">
    <source>
        <dbReference type="Proteomes" id="UP000193978"/>
    </source>
</evidence>
<gene>
    <name evidence="1" type="ORF">B1812_14895</name>
</gene>
<dbReference type="EMBL" id="CP019948">
    <property type="protein sequence ID" value="ARN82156.1"/>
    <property type="molecule type" value="Genomic_DNA"/>
</dbReference>
<dbReference type="InterPro" id="IPR036505">
    <property type="entry name" value="Amidase/PGRP_sf"/>
</dbReference>
<proteinExistence type="predicted"/>